<comment type="catalytic activity">
    <reaction evidence="1">
        <text>a long-chain fatty acyl-CoA + 2 NADPH + 2 H(+) = a long-chain primary fatty alcohol + 2 NADP(+) + CoA</text>
        <dbReference type="Rhea" id="RHEA:52716"/>
        <dbReference type="ChEBI" id="CHEBI:15378"/>
        <dbReference type="ChEBI" id="CHEBI:57287"/>
        <dbReference type="ChEBI" id="CHEBI:57783"/>
        <dbReference type="ChEBI" id="CHEBI:58349"/>
        <dbReference type="ChEBI" id="CHEBI:77396"/>
        <dbReference type="ChEBI" id="CHEBI:83139"/>
        <dbReference type="EC" id="1.2.1.84"/>
    </reaction>
</comment>
<evidence type="ECO:0000259" key="2">
    <source>
        <dbReference type="Pfam" id="PF07993"/>
    </source>
</evidence>
<keyword evidence="4" id="KW-1185">Reference proteome</keyword>
<keyword evidence="1" id="KW-0444">Lipid biosynthesis</keyword>
<organism evidence="3 4">
    <name type="scientific">Apolygus lucorum</name>
    <name type="common">Small green plant bug</name>
    <name type="synonym">Lygocoris lucorum</name>
    <dbReference type="NCBI Taxonomy" id="248454"/>
    <lineage>
        <taxon>Eukaryota</taxon>
        <taxon>Metazoa</taxon>
        <taxon>Ecdysozoa</taxon>
        <taxon>Arthropoda</taxon>
        <taxon>Hexapoda</taxon>
        <taxon>Insecta</taxon>
        <taxon>Pterygota</taxon>
        <taxon>Neoptera</taxon>
        <taxon>Paraneoptera</taxon>
        <taxon>Hemiptera</taxon>
        <taxon>Heteroptera</taxon>
        <taxon>Panheteroptera</taxon>
        <taxon>Cimicomorpha</taxon>
        <taxon>Miridae</taxon>
        <taxon>Mirini</taxon>
        <taxon>Apolygus</taxon>
    </lineage>
</organism>
<dbReference type="GO" id="GO:0005777">
    <property type="term" value="C:peroxisome"/>
    <property type="evidence" value="ECO:0007669"/>
    <property type="project" value="TreeGrafter"/>
</dbReference>
<dbReference type="OrthoDB" id="429813at2759"/>
<dbReference type="EMBL" id="WIXP02000005">
    <property type="protein sequence ID" value="KAF6210889.1"/>
    <property type="molecule type" value="Genomic_DNA"/>
</dbReference>
<dbReference type="Pfam" id="PF07993">
    <property type="entry name" value="NAD_binding_4"/>
    <property type="match status" value="1"/>
</dbReference>
<dbReference type="Gene3D" id="3.40.50.720">
    <property type="entry name" value="NAD(P)-binding Rossmann-like Domain"/>
    <property type="match status" value="1"/>
</dbReference>
<sequence length="109" mass="12628">GKSAEQRWEEVCQLQCFDRLKEELPASVRFDDPLDEAVKMNTRGTQYAVELATQAKNLLVFLHVSTTYCYCNLRGETEEIIYPMDVEWRDVVKISENVDPISLKILSQQ</sequence>
<dbReference type="GO" id="GO:0102965">
    <property type="term" value="F:alcohol-forming long-chain fatty acyl-CoA reductase activity"/>
    <property type="evidence" value="ECO:0007669"/>
    <property type="project" value="UniProtKB-EC"/>
</dbReference>
<accession>A0A8S9XQM1</accession>
<keyword evidence="1" id="KW-0443">Lipid metabolism</keyword>
<dbReference type="InterPro" id="IPR026055">
    <property type="entry name" value="FAR"/>
</dbReference>
<evidence type="ECO:0000313" key="3">
    <source>
        <dbReference type="EMBL" id="KAF6210889.1"/>
    </source>
</evidence>
<dbReference type="PANTHER" id="PTHR11011">
    <property type="entry name" value="MALE STERILITY PROTEIN 2-RELATED"/>
    <property type="match status" value="1"/>
</dbReference>
<dbReference type="GO" id="GO:0080019">
    <property type="term" value="F:alcohol-forming very long-chain fatty acyl-CoA reductase activity"/>
    <property type="evidence" value="ECO:0007669"/>
    <property type="project" value="InterPro"/>
</dbReference>
<reference evidence="3" key="1">
    <citation type="journal article" date="2021" name="Mol. Ecol. Resour.">
        <title>Apolygus lucorum genome provides insights into omnivorousness and mesophyll feeding.</title>
        <authorList>
            <person name="Liu Y."/>
            <person name="Liu H."/>
            <person name="Wang H."/>
            <person name="Huang T."/>
            <person name="Liu B."/>
            <person name="Yang B."/>
            <person name="Yin L."/>
            <person name="Li B."/>
            <person name="Zhang Y."/>
            <person name="Zhang S."/>
            <person name="Jiang F."/>
            <person name="Zhang X."/>
            <person name="Ren Y."/>
            <person name="Wang B."/>
            <person name="Wang S."/>
            <person name="Lu Y."/>
            <person name="Wu K."/>
            <person name="Fan W."/>
            <person name="Wang G."/>
        </authorList>
    </citation>
    <scope>NUCLEOTIDE SEQUENCE</scope>
    <source>
        <strain evidence="3">12Hb</strain>
    </source>
</reference>
<feature type="domain" description="Thioester reductase (TE)" evidence="2">
    <location>
        <begin position="26"/>
        <end position="86"/>
    </location>
</feature>
<name>A0A8S9XQM1_APOLU</name>
<evidence type="ECO:0000256" key="1">
    <source>
        <dbReference type="RuleBase" id="RU363097"/>
    </source>
</evidence>
<dbReference type="EC" id="1.2.1.84" evidence="1"/>
<proteinExistence type="inferred from homology"/>
<keyword evidence="1" id="KW-0560">Oxidoreductase</keyword>
<dbReference type="PANTHER" id="PTHR11011:SF24">
    <property type="entry name" value="FATTY ACYL-COA REDUCTASE"/>
    <property type="match status" value="1"/>
</dbReference>
<protein>
    <recommendedName>
        <fullName evidence="1">Fatty acyl-CoA reductase</fullName>
        <ecNumber evidence="1">1.2.1.84</ecNumber>
    </recommendedName>
</protein>
<comment type="caution">
    <text evidence="3">The sequence shown here is derived from an EMBL/GenBank/DDBJ whole genome shotgun (WGS) entry which is preliminary data.</text>
</comment>
<dbReference type="GO" id="GO:0035336">
    <property type="term" value="P:long-chain fatty-acyl-CoA metabolic process"/>
    <property type="evidence" value="ECO:0007669"/>
    <property type="project" value="TreeGrafter"/>
</dbReference>
<keyword evidence="1" id="KW-0521">NADP</keyword>
<dbReference type="Proteomes" id="UP000466442">
    <property type="component" value="Linkage Group LG5"/>
</dbReference>
<comment type="function">
    <text evidence="1">Catalyzes the reduction of fatty acyl-CoA to fatty alcohols.</text>
</comment>
<gene>
    <name evidence="3" type="ORF">GE061_014001</name>
</gene>
<dbReference type="AlphaFoldDB" id="A0A8S9XQM1"/>
<evidence type="ECO:0000313" key="4">
    <source>
        <dbReference type="Proteomes" id="UP000466442"/>
    </source>
</evidence>
<dbReference type="InterPro" id="IPR013120">
    <property type="entry name" value="FAR_NAD-bd"/>
</dbReference>
<comment type="similarity">
    <text evidence="1">Belongs to the fatty acyl-CoA reductase family.</text>
</comment>
<feature type="non-terminal residue" evidence="3">
    <location>
        <position position="109"/>
    </location>
</feature>